<feature type="region of interest" description="Disordered" evidence="2">
    <location>
        <begin position="526"/>
        <end position="545"/>
    </location>
</feature>
<evidence type="ECO:0000259" key="3">
    <source>
        <dbReference type="Pfam" id="PF10373"/>
    </source>
</evidence>
<dbReference type="EMBL" id="JAVRBK010000001">
    <property type="protein sequence ID" value="KAK5649581.1"/>
    <property type="molecule type" value="Genomic_DNA"/>
</dbReference>
<protein>
    <recommendedName>
        <fullName evidence="7">Protein SMG7</fullName>
    </recommendedName>
</protein>
<keyword evidence="1" id="KW-0866">Nonsense-mediated mRNA decay</keyword>
<dbReference type="InterPro" id="IPR019458">
    <property type="entry name" value="Est1-like_N"/>
</dbReference>
<proteinExistence type="predicted"/>
<evidence type="ECO:0000259" key="4">
    <source>
        <dbReference type="Pfam" id="PF10374"/>
    </source>
</evidence>
<dbReference type="GO" id="GO:0042162">
    <property type="term" value="F:telomeric DNA binding"/>
    <property type="evidence" value="ECO:0007669"/>
    <property type="project" value="TreeGrafter"/>
</dbReference>
<reference evidence="5 6" key="1">
    <citation type="journal article" date="2024" name="Insects">
        <title>An Improved Chromosome-Level Genome Assembly of the Firefly Pyrocoelia pectoralis.</title>
        <authorList>
            <person name="Fu X."/>
            <person name="Meyer-Rochow V.B."/>
            <person name="Ballantyne L."/>
            <person name="Zhu X."/>
        </authorList>
    </citation>
    <scope>NUCLEOTIDE SEQUENCE [LARGE SCALE GENOMIC DNA]</scope>
    <source>
        <strain evidence="5">XCY_ONT2</strain>
    </source>
</reference>
<dbReference type="GO" id="GO:0005697">
    <property type="term" value="C:telomerase holoenzyme complex"/>
    <property type="evidence" value="ECO:0007669"/>
    <property type="project" value="TreeGrafter"/>
</dbReference>
<evidence type="ECO:0000256" key="2">
    <source>
        <dbReference type="SAM" id="MobiDB-lite"/>
    </source>
</evidence>
<dbReference type="InterPro" id="IPR045153">
    <property type="entry name" value="Est1/Ebs1-like"/>
</dbReference>
<dbReference type="InterPro" id="IPR011990">
    <property type="entry name" value="TPR-like_helical_dom_sf"/>
</dbReference>
<evidence type="ECO:0000313" key="6">
    <source>
        <dbReference type="Proteomes" id="UP001329430"/>
    </source>
</evidence>
<sequence length="931" mass="105724">MGCKAAVQALQKADFLKAKVTQECDLLNDSQAWTDQQQLQTIYHQVLVLDLEYALDKKVEQELWTVGFKNHITALQEQVRDKKNPHRSESQALLAWCLEAASGFYLTLLQELCMAFDLDLPFRKRLSIYSHTKAWNGSEQLNPPQTSSCIYICQYCLVHLGDIARYRNQRKQAESFYKHAILLSPTSGQPYNQLALLQASQGDKLAAIFYYVRGIAVKNPFPATATNLANTLSLAIDKDDAITEVQNKLTVNEFIRMFIRVHGLLYSATDLDQAELGVKSLNATLTPLVATQSFTDQKLIQITTINLYALRHTVGSGTLKTEELTEDENQVRKLVLDLLAGSLSAFLLPVYTLTHDSTLLEYYALPAIKLISYWLQNEAHVLKEIVFQSRLQIWPGLCKLLNSLQTQLKGFDQDKFVQMPLSEDRELHGFLPLVESFKMFDFKLEELEENCETEKLIRAQRLIDFGIWLTTYDVNNMKLVVTKTSAEDHTTNFEPGCVQPDPTTKLLEEMKSFNIVETSQIQKVKAPEKRGGILKPQGSLEKSRKEQETALKESGNKYVAVNSGTNSSNKTESAKLKRVSQNVALQSIFKKMEENKQVKFDIGSIEKEKPQKLESKILPNKQLPTTTYLNAPYSSNSAFAQNTKSLPNEAQEYYKSAFQNFANVPFERNTLQPPSFPKNESSTISNDLNTASHAINFSIPPPQMFNKPPPPVQSMNQPFSSNIQRPLMNQQLPMPYQNWNQFSQSHDFNTWKHEERPSSNWWPNTTSPLNTNYQSRDYQLNFPFPNNVPYGNSNMDYGNQQALPSSSMLGRPWSNQSNVSPNPGIVGFDSPNQGMSLRQTMLKETRNLTPIENINTNHENQDKLMQVPSSAQGYSLFNSNSWSPSIPGQFRNNESPSEGLIHNLRQQSLFSRQASLQQLLERQNQFKKGDS</sequence>
<feature type="domain" description="DNA/RNA-binding" evidence="3">
    <location>
        <begin position="173"/>
        <end position="436"/>
    </location>
</feature>
<dbReference type="SUPFAM" id="SSF48452">
    <property type="entry name" value="TPR-like"/>
    <property type="match status" value="1"/>
</dbReference>
<dbReference type="GO" id="GO:0000184">
    <property type="term" value="P:nuclear-transcribed mRNA catabolic process, nonsense-mediated decay"/>
    <property type="evidence" value="ECO:0007669"/>
    <property type="project" value="UniProtKB-KW"/>
</dbReference>
<name>A0AAN7ZW47_9COLE</name>
<evidence type="ECO:0000256" key="1">
    <source>
        <dbReference type="ARBA" id="ARBA00023161"/>
    </source>
</evidence>
<keyword evidence="6" id="KW-1185">Reference proteome</keyword>
<dbReference type="GO" id="GO:0070034">
    <property type="term" value="F:telomerase RNA binding"/>
    <property type="evidence" value="ECO:0007669"/>
    <property type="project" value="TreeGrafter"/>
</dbReference>
<dbReference type="Proteomes" id="UP001329430">
    <property type="component" value="Chromosome 1"/>
</dbReference>
<dbReference type="InterPro" id="IPR018834">
    <property type="entry name" value="DNA/RNA-bd_Est1-type"/>
</dbReference>
<accession>A0AAN7ZW47</accession>
<dbReference type="PANTHER" id="PTHR15696:SF5">
    <property type="entry name" value="NONSENSE-MEDIATED MRNA DECAY FACTOR SMG7"/>
    <property type="match status" value="1"/>
</dbReference>
<dbReference type="PANTHER" id="PTHR15696">
    <property type="entry name" value="SMG-7 SUPPRESSOR WITH MORPHOLOGICAL EFFECT ON GENITALIA PROTEIN 7"/>
    <property type="match status" value="1"/>
</dbReference>
<organism evidence="5 6">
    <name type="scientific">Pyrocoelia pectoralis</name>
    <dbReference type="NCBI Taxonomy" id="417401"/>
    <lineage>
        <taxon>Eukaryota</taxon>
        <taxon>Metazoa</taxon>
        <taxon>Ecdysozoa</taxon>
        <taxon>Arthropoda</taxon>
        <taxon>Hexapoda</taxon>
        <taxon>Insecta</taxon>
        <taxon>Pterygota</taxon>
        <taxon>Neoptera</taxon>
        <taxon>Endopterygota</taxon>
        <taxon>Coleoptera</taxon>
        <taxon>Polyphaga</taxon>
        <taxon>Elateriformia</taxon>
        <taxon>Elateroidea</taxon>
        <taxon>Lampyridae</taxon>
        <taxon>Lampyrinae</taxon>
        <taxon>Pyrocoelia</taxon>
    </lineage>
</organism>
<evidence type="ECO:0008006" key="7">
    <source>
        <dbReference type="Google" id="ProtNLM"/>
    </source>
</evidence>
<dbReference type="Gene3D" id="1.25.40.10">
    <property type="entry name" value="Tetratricopeptide repeat domain"/>
    <property type="match status" value="1"/>
</dbReference>
<gene>
    <name evidence="5" type="ORF">RI129_000610</name>
</gene>
<feature type="compositionally biased region" description="Polar residues" evidence="2">
    <location>
        <begin position="562"/>
        <end position="571"/>
    </location>
</feature>
<dbReference type="Pfam" id="PF10373">
    <property type="entry name" value="EST1_DNA_bind"/>
    <property type="match status" value="1"/>
</dbReference>
<comment type="caution">
    <text evidence="5">The sequence shown here is derived from an EMBL/GenBank/DDBJ whole genome shotgun (WGS) entry which is preliminary data.</text>
</comment>
<dbReference type="AlphaFoldDB" id="A0AAN7ZW47"/>
<feature type="domain" description="Telomerase activating protein Est1-like N-terminal" evidence="4">
    <location>
        <begin position="58"/>
        <end position="169"/>
    </location>
</feature>
<feature type="region of interest" description="Disordered" evidence="2">
    <location>
        <begin position="551"/>
        <end position="574"/>
    </location>
</feature>
<evidence type="ECO:0000313" key="5">
    <source>
        <dbReference type="EMBL" id="KAK5649581.1"/>
    </source>
</evidence>
<dbReference type="Pfam" id="PF10374">
    <property type="entry name" value="EST1"/>
    <property type="match status" value="1"/>
</dbReference>